<feature type="coiled-coil region" evidence="3">
    <location>
        <begin position="497"/>
        <end position="531"/>
    </location>
</feature>
<accession>A0ABD2VZ92</accession>
<evidence type="ECO:0000256" key="3">
    <source>
        <dbReference type="SAM" id="Coils"/>
    </source>
</evidence>
<dbReference type="SUPFAM" id="SSF50044">
    <property type="entry name" value="SH3-domain"/>
    <property type="match status" value="3"/>
</dbReference>
<dbReference type="InterPro" id="IPR001452">
    <property type="entry name" value="SH3_domain"/>
</dbReference>
<organism evidence="6 7">
    <name type="scientific">Trichogramma kaykai</name>
    <dbReference type="NCBI Taxonomy" id="54128"/>
    <lineage>
        <taxon>Eukaryota</taxon>
        <taxon>Metazoa</taxon>
        <taxon>Ecdysozoa</taxon>
        <taxon>Arthropoda</taxon>
        <taxon>Hexapoda</taxon>
        <taxon>Insecta</taxon>
        <taxon>Pterygota</taxon>
        <taxon>Neoptera</taxon>
        <taxon>Endopterygota</taxon>
        <taxon>Hymenoptera</taxon>
        <taxon>Apocrita</taxon>
        <taxon>Proctotrupomorpha</taxon>
        <taxon>Chalcidoidea</taxon>
        <taxon>Trichogrammatidae</taxon>
        <taxon>Trichogramma</taxon>
    </lineage>
</organism>
<evidence type="ECO:0000313" key="6">
    <source>
        <dbReference type="EMBL" id="KAL3386076.1"/>
    </source>
</evidence>
<dbReference type="PRINTS" id="PR00452">
    <property type="entry name" value="SH3DOMAIN"/>
</dbReference>
<dbReference type="AlphaFoldDB" id="A0ABD2VZ92"/>
<reference evidence="6 7" key="1">
    <citation type="journal article" date="2024" name="bioRxiv">
        <title>A reference genome for Trichogramma kaykai: A tiny desert-dwelling parasitoid wasp with competing sex-ratio distorters.</title>
        <authorList>
            <person name="Culotta J."/>
            <person name="Lindsey A.R."/>
        </authorList>
    </citation>
    <scope>NUCLEOTIDE SEQUENCE [LARGE SCALE GENOMIC DNA]</scope>
    <source>
        <strain evidence="6 7">KSX58</strain>
    </source>
</reference>
<feature type="compositionally biased region" description="Basic and acidic residues" evidence="4">
    <location>
        <begin position="414"/>
        <end position="434"/>
    </location>
</feature>
<feature type="region of interest" description="Disordered" evidence="4">
    <location>
        <begin position="414"/>
        <end position="490"/>
    </location>
</feature>
<comment type="caution">
    <text evidence="6">The sequence shown here is derived from an EMBL/GenBank/DDBJ whole genome shotgun (WGS) entry which is preliminary data.</text>
</comment>
<keyword evidence="3" id="KW-0175">Coiled coil</keyword>
<dbReference type="PANTHER" id="PTHR14167">
    <property type="entry name" value="SH3 DOMAIN-CONTAINING"/>
    <property type="match status" value="1"/>
</dbReference>
<feature type="region of interest" description="Disordered" evidence="4">
    <location>
        <begin position="213"/>
        <end position="273"/>
    </location>
</feature>
<protein>
    <recommendedName>
        <fullName evidence="5">SH3 domain-containing protein</fullName>
    </recommendedName>
</protein>
<dbReference type="Gene3D" id="2.30.30.40">
    <property type="entry name" value="SH3 Domains"/>
    <property type="match status" value="3"/>
</dbReference>
<feature type="compositionally biased region" description="Low complexity" evidence="4">
    <location>
        <begin position="292"/>
        <end position="312"/>
    </location>
</feature>
<dbReference type="CDD" id="cd11873">
    <property type="entry name" value="SH3_CD2AP-like_1"/>
    <property type="match status" value="1"/>
</dbReference>
<dbReference type="Proteomes" id="UP001627154">
    <property type="component" value="Unassembled WGS sequence"/>
</dbReference>
<dbReference type="PRINTS" id="PR01887">
    <property type="entry name" value="SPECTRNALPHA"/>
</dbReference>
<proteinExistence type="predicted"/>
<sequence>MEALVEFNYDARQPDELTIKKGDVIKDVTLLHGGWWEGTLKEKRGMFPDNFVTLIKGTGPRNSEDKTEMEEVALRNGSGRKLCRVLFSYDPCNDDELKLIRDEHIEYLGEVEEGWWRGRIKGKIGVFPSNFVAPPYPEKKERIKDNKKELCKALFAYEAVNEDELTLKEGDIITLLSRDAPDKGWWKGELRGQIGLFPDNFVQVMTSKIKNQTTEEHANDISPIKLVNQSGGRKKETANVRRSLDPKNLHSDGIVKKLNSPTPPSNSLNVGNNSLDTQVKKLSNDSSFMDVGSDNNGTSTSNNGNGSYTTSSDLVEELDEVERSEGSTLSHLTASRAKAPRRRLPTTQHLRNHNPTINENTSNNISPIKEDNITNGNAEVLEDNVKNDVIDTQVAKTRKKAPWVEELKLNQMERKKGNSDLSDSKIESKKERSFEWSQSAGSPDVSPKLEINTAGSKLKDKGKSNKSETTSSSEQSLLTPSSPLPLDNQPYVPFHLYMQLKDQVKFLERTVVRLQDQVSDLTKQLEKIVRD</sequence>
<gene>
    <name evidence="6" type="ORF">TKK_018295</name>
</gene>
<keyword evidence="1 2" id="KW-0728">SH3 domain</keyword>
<evidence type="ECO:0000313" key="7">
    <source>
        <dbReference type="Proteomes" id="UP001627154"/>
    </source>
</evidence>
<name>A0ABD2VZ92_9HYME</name>
<dbReference type="SMART" id="SM00326">
    <property type="entry name" value="SH3"/>
    <property type="match status" value="3"/>
</dbReference>
<keyword evidence="7" id="KW-1185">Reference proteome</keyword>
<dbReference type="CDD" id="cd11875">
    <property type="entry name" value="SH3_CD2AP-like_3"/>
    <property type="match status" value="1"/>
</dbReference>
<evidence type="ECO:0000256" key="2">
    <source>
        <dbReference type="PROSITE-ProRule" id="PRU00192"/>
    </source>
</evidence>
<dbReference type="PANTHER" id="PTHR14167:SF92">
    <property type="entry name" value="CIN85 AND CD2AP RELATED, ISOFORM J"/>
    <property type="match status" value="1"/>
</dbReference>
<dbReference type="InterPro" id="IPR036028">
    <property type="entry name" value="SH3-like_dom_sf"/>
</dbReference>
<feature type="domain" description="SH3" evidence="5">
    <location>
        <begin position="78"/>
        <end position="137"/>
    </location>
</feature>
<dbReference type="Pfam" id="PF00018">
    <property type="entry name" value="SH3_1"/>
    <property type="match status" value="1"/>
</dbReference>
<dbReference type="InterPro" id="IPR050384">
    <property type="entry name" value="Endophilin_SH3RF"/>
</dbReference>
<evidence type="ECO:0000256" key="4">
    <source>
        <dbReference type="SAM" id="MobiDB-lite"/>
    </source>
</evidence>
<feature type="domain" description="SH3" evidence="5">
    <location>
        <begin position="1"/>
        <end position="57"/>
    </location>
</feature>
<evidence type="ECO:0000256" key="1">
    <source>
        <dbReference type="ARBA" id="ARBA00022443"/>
    </source>
</evidence>
<feature type="region of interest" description="Disordered" evidence="4">
    <location>
        <begin position="285"/>
        <end position="371"/>
    </location>
</feature>
<dbReference type="Pfam" id="PF14604">
    <property type="entry name" value="SH3_9"/>
    <property type="match status" value="2"/>
</dbReference>
<feature type="compositionally biased region" description="Polar residues" evidence="4">
    <location>
        <begin position="345"/>
        <end position="366"/>
    </location>
</feature>
<feature type="compositionally biased region" description="Low complexity" evidence="4">
    <location>
        <begin position="467"/>
        <end position="486"/>
    </location>
</feature>
<feature type="domain" description="SH3" evidence="5">
    <location>
        <begin position="146"/>
        <end position="207"/>
    </location>
</feature>
<dbReference type="PROSITE" id="PS50002">
    <property type="entry name" value="SH3"/>
    <property type="match status" value="3"/>
</dbReference>
<dbReference type="EMBL" id="JBJJXI010000148">
    <property type="protein sequence ID" value="KAL3386076.1"/>
    <property type="molecule type" value="Genomic_DNA"/>
</dbReference>
<feature type="compositionally biased region" description="Basic and acidic residues" evidence="4">
    <location>
        <begin position="233"/>
        <end position="255"/>
    </location>
</feature>
<dbReference type="FunFam" id="2.30.30.40:FF:000072">
    <property type="entry name" value="Unconventional Myosin IB"/>
    <property type="match status" value="1"/>
</dbReference>
<dbReference type="GO" id="GO:0016192">
    <property type="term" value="P:vesicle-mediated transport"/>
    <property type="evidence" value="ECO:0007669"/>
    <property type="project" value="UniProtKB-ARBA"/>
</dbReference>
<feature type="compositionally biased region" description="Basic and acidic residues" evidence="4">
    <location>
        <begin position="457"/>
        <end position="466"/>
    </location>
</feature>
<evidence type="ECO:0000259" key="5">
    <source>
        <dbReference type="PROSITE" id="PS50002"/>
    </source>
</evidence>